<keyword evidence="1" id="KW-1133">Transmembrane helix</keyword>
<evidence type="ECO:0000313" key="3">
    <source>
        <dbReference type="Proteomes" id="UP001519332"/>
    </source>
</evidence>
<sequence length="53" mass="5546">MVACVATRVGGGSPDDDASQLAARTLIPSVVWIAGWLALIGWGLWTGVPLLWP</sequence>
<reference evidence="2 3" key="1">
    <citation type="submission" date="2021-03" db="EMBL/GenBank/DDBJ databases">
        <title>Sequencing the genomes of 1000 actinobacteria strains.</title>
        <authorList>
            <person name="Klenk H.-P."/>
        </authorList>
    </citation>
    <scope>NUCLEOTIDE SEQUENCE [LARGE SCALE GENOMIC DNA]</scope>
    <source>
        <strain evidence="2 3">DSM 46670</strain>
    </source>
</reference>
<dbReference type="EMBL" id="JAGINW010000001">
    <property type="protein sequence ID" value="MBP2330329.1"/>
    <property type="molecule type" value="Genomic_DNA"/>
</dbReference>
<gene>
    <name evidence="2" type="ORF">JOF56_010714</name>
</gene>
<comment type="caution">
    <text evidence="2">The sequence shown here is derived from an EMBL/GenBank/DDBJ whole genome shotgun (WGS) entry which is preliminary data.</text>
</comment>
<dbReference type="Proteomes" id="UP001519332">
    <property type="component" value="Unassembled WGS sequence"/>
</dbReference>
<feature type="transmembrane region" description="Helical" evidence="1">
    <location>
        <begin position="30"/>
        <end position="52"/>
    </location>
</feature>
<keyword evidence="1" id="KW-0812">Transmembrane</keyword>
<dbReference type="RefSeq" id="WP_209646954.1">
    <property type="nucleotide sequence ID" value="NZ_JAGINW010000001.1"/>
</dbReference>
<evidence type="ECO:0000313" key="2">
    <source>
        <dbReference type="EMBL" id="MBP2330329.1"/>
    </source>
</evidence>
<name>A0ABS4U107_9PSEU</name>
<keyword evidence="1" id="KW-0472">Membrane</keyword>
<organism evidence="2 3">
    <name type="scientific">Kibdelosporangium banguiense</name>
    <dbReference type="NCBI Taxonomy" id="1365924"/>
    <lineage>
        <taxon>Bacteria</taxon>
        <taxon>Bacillati</taxon>
        <taxon>Actinomycetota</taxon>
        <taxon>Actinomycetes</taxon>
        <taxon>Pseudonocardiales</taxon>
        <taxon>Pseudonocardiaceae</taxon>
        <taxon>Kibdelosporangium</taxon>
    </lineage>
</organism>
<accession>A0ABS4U107</accession>
<keyword evidence="3" id="KW-1185">Reference proteome</keyword>
<evidence type="ECO:0000256" key="1">
    <source>
        <dbReference type="SAM" id="Phobius"/>
    </source>
</evidence>
<protein>
    <submittedName>
        <fullName evidence="2">Uncharacterized protein</fullName>
    </submittedName>
</protein>
<proteinExistence type="predicted"/>